<feature type="binding site" evidence="10">
    <location>
        <position position="124"/>
    </location>
    <ligand>
        <name>UDP-N-acetyl-alpha-D-glucosamine</name>
        <dbReference type="ChEBI" id="CHEBI:57705"/>
    </ligand>
</feature>
<keyword evidence="7 10" id="KW-0472">Membrane</keyword>
<dbReference type="RefSeq" id="WP_137015014.1">
    <property type="nucleotide sequence ID" value="NZ_SZPX01000008.1"/>
</dbReference>
<name>A0A4U2Z3Q7_9BACT</name>
<comment type="pathway">
    <text evidence="10">Cell wall biogenesis; peptidoglycan biosynthesis.</text>
</comment>
<gene>
    <name evidence="10 13" type="primary">murG</name>
    <name evidence="13" type="ORF">FCU45_10400</name>
</gene>
<evidence type="ECO:0000256" key="9">
    <source>
        <dbReference type="ARBA" id="ARBA00023316"/>
    </source>
</evidence>
<feature type="domain" description="Glycosyltransferase family 28 N-terminal" evidence="11">
    <location>
        <begin position="4"/>
        <end position="140"/>
    </location>
</feature>
<dbReference type="InterPro" id="IPR006009">
    <property type="entry name" value="GlcNAc_MurG"/>
</dbReference>
<keyword evidence="4 10" id="KW-0808">Transferase</keyword>
<dbReference type="Proteomes" id="UP000309561">
    <property type="component" value="Unassembled WGS sequence"/>
</dbReference>
<dbReference type="GO" id="GO:0051991">
    <property type="term" value="F:UDP-N-acetyl-D-glucosamine:N-acetylmuramoyl-L-alanyl-D-glutamyl-meso-2,6-diaminopimelyl-D-alanyl-D-alanine-diphosphoundecaprenol 4-beta-N-acetylglucosaminlytransferase activity"/>
    <property type="evidence" value="ECO:0007669"/>
    <property type="project" value="RHEA"/>
</dbReference>
<dbReference type="UniPathway" id="UPA00219"/>
<protein>
    <recommendedName>
        <fullName evidence="10">UDP-N-acetylglucosamine--N-acetylmuramyl-(pentapeptide) pyrophosphoryl-undecaprenol N-acetylglucosamine transferase</fullName>
        <ecNumber evidence="10">2.4.1.227</ecNumber>
    </recommendedName>
    <alternativeName>
        <fullName evidence="10">Undecaprenyl-PP-MurNAc-pentapeptide-UDPGlcNAc GlcNAc transferase</fullName>
    </alternativeName>
</protein>
<evidence type="ECO:0000256" key="6">
    <source>
        <dbReference type="ARBA" id="ARBA00022984"/>
    </source>
</evidence>
<organism evidence="13 14">
    <name type="scientific">Sulfurimonas crateris</name>
    <dbReference type="NCBI Taxonomy" id="2574727"/>
    <lineage>
        <taxon>Bacteria</taxon>
        <taxon>Pseudomonadati</taxon>
        <taxon>Campylobacterota</taxon>
        <taxon>Epsilonproteobacteria</taxon>
        <taxon>Campylobacterales</taxon>
        <taxon>Sulfurimonadaceae</taxon>
        <taxon>Sulfurimonas</taxon>
    </lineage>
</organism>
<evidence type="ECO:0000259" key="11">
    <source>
        <dbReference type="Pfam" id="PF03033"/>
    </source>
</evidence>
<sequence>MKFCITGGGTGGHLMIAEALVEAAANEGHEAIFIGSKSGQDRKYFEDHSTFSHVYFLETTGVVNQKGLKKIKALWLVLKAFFASRAILKQHKIAAVYSVGGFSAAPASFAAISRGIPLFIHEQNVVEGRLNSLLKPFAARFISAYDENSAIKGYPVKEEFFERARVREKIKTVIFLGGSQGAKAINDLALSVASELQSRGVKIIHQAGERDYDRVKQKYEELGVEAELYAFTKEMPSLMSKADLAISRSGASTLWELCANGVPALFIPFPHAASDHQYHNARFIVQNEMGWCEREDEGLREKLLLLLDEDLSKKSSALMEHSSRDVAKMMILDAYRVVND</sequence>
<reference evidence="13 14" key="1">
    <citation type="submission" date="2019-04" db="EMBL/GenBank/DDBJ databases">
        <title>Sulfurimonas crateris sp. nov. a facultative anaerobic sulfur-oxidizing chemolithautotrophic bacterium isolated from a terrestrial mud vulcano.</title>
        <authorList>
            <person name="Ratnikova N.M."/>
            <person name="Slobodkin A.I."/>
            <person name="Merkel A.Y."/>
            <person name="Novikov A."/>
            <person name="Bonch-Osmolovskaya E.A."/>
            <person name="Slobodkina G.B."/>
        </authorList>
    </citation>
    <scope>NUCLEOTIDE SEQUENCE [LARGE SCALE GENOMIC DNA]</scope>
    <source>
        <strain evidence="13 14">SN118</strain>
    </source>
</reference>
<dbReference type="Pfam" id="PF04101">
    <property type="entry name" value="Glyco_tran_28_C"/>
    <property type="match status" value="1"/>
</dbReference>
<dbReference type="SUPFAM" id="SSF53756">
    <property type="entry name" value="UDP-Glycosyltransferase/glycogen phosphorylase"/>
    <property type="match status" value="1"/>
</dbReference>
<dbReference type="EC" id="2.4.1.227" evidence="10"/>
<keyword evidence="9 10" id="KW-0961">Cell wall biogenesis/degradation</keyword>
<keyword evidence="2 10" id="KW-0132">Cell division</keyword>
<evidence type="ECO:0000256" key="7">
    <source>
        <dbReference type="ARBA" id="ARBA00023136"/>
    </source>
</evidence>
<dbReference type="GO" id="GO:0051301">
    <property type="term" value="P:cell division"/>
    <property type="evidence" value="ECO:0007669"/>
    <property type="project" value="UniProtKB-KW"/>
</dbReference>
<feature type="binding site" evidence="10">
    <location>
        <begin position="10"/>
        <end position="12"/>
    </location>
    <ligand>
        <name>UDP-N-acetyl-alpha-D-glucosamine</name>
        <dbReference type="ChEBI" id="CHEBI:57705"/>
    </ligand>
</feature>
<evidence type="ECO:0000313" key="14">
    <source>
        <dbReference type="Proteomes" id="UP000309561"/>
    </source>
</evidence>
<feature type="domain" description="Glycosyl transferase family 28 C-terminal" evidence="12">
    <location>
        <begin position="172"/>
        <end position="320"/>
    </location>
</feature>
<dbReference type="EMBL" id="SZPX01000008">
    <property type="protein sequence ID" value="TKI68414.1"/>
    <property type="molecule type" value="Genomic_DNA"/>
</dbReference>
<dbReference type="Gene3D" id="3.40.50.2000">
    <property type="entry name" value="Glycogen Phosphorylase B"/>
    <property type="match status" value="2"/>
</dbReference>
<comment type="catalytic activity">
    <reaction evidence="10">
        <text>di-trans,octa-cis-undecaprenyl diphospho-N-acetyl-alpha-D-muramoyl-L-alanyl-D-glutamyl-meso-2,6-diaminopimeloyl-D-alanyl-D-alanine + UDP-N-acetyl-alpha-D-glucosamine = di-trans,octa-cis-undecaprenyl diphospho-[N-acetyl-alpha-D-glucosaminyl-(1-&gt;4)]-N-acetyl-alpha-D-muramoyl-L-alanyl-D-glutamyl-meso-2,6-diaminopimeloyl-D-alanyl-D-alanine + UDP + H(+)</text>
        <dbReference type="Rhea" id="RHEA:31227"/>
        <dbReference type="ChEBI" id="CHEBI:15378"/>
        <dbReference type="ChEBI" id="CHEBI:57705"/>
        <dbReference type="ChEBI" id="CHEBI:58223"/>
        <dbReference type="ChEBI" id="CHEBI:61387"/>
        <dbReference type="ChEBI" id="CHEBI:61388"/>
        <dbReference type="EC" id="2.4.1.227"/>
    </reaction>
</comment>
<evidence type="ECO:0000313" key="13">
    <source>
        <dbReference type="EMBL" id="TKI68414.1"/>
    </source>
</evidence>
<dbReference type="GO" id="GO:0005886">
    <property type="term" value="C:plasma membrane"/>
    <property type="evidence" value="ECO:0007669"/>
    <property type="project" value="UniProtKB-SubCell"/>
</dbReference>
<dbReference type="GO" id="GO:0050511">
    <property type="term" value="F:undecaprenyldiphospho-muramoylpentapeptide beta-N-acetylglucosaminyltransferase activity"/>
    <property type="evidence" value="ECO:0007669"/>
    <property type="project" value="UniProtKB-UniRule"/>
</dbReference>
<comment type="subcellular location">
    <subcellularLocation>
        <location evidence="10">Cell membrane</location>
        <topology evidence="10">Peripheral membrane protein</topology>
        <orientation evidence="10">Cytoplasmic side</orientation>
    </subcellularLocation>
</comment>
<keyword evidence="8 10" id="KW-0131">Cell cycle</keyword>
<keyword evidence="3 10" id="KW-0328">Glycosyltransferase</keyword>
<dbReference type="NCBIfam" id="TIGR01133">
    <property type="entry name" value="murG"/>
    <property type="match status" value="1"/>
</dbReference>
<evidence type="ECO:0000256" key="3">
    <source>
        <dbReference type="ARBA" id="ARBA00022676"/>
    </source>
</evidence>
<evidence type="ECO:0000256" key="5">
    <source>
        <dbReference type="ARBA" id="ARBA00022960"/>
    </source>
</evidence>
<accession>A0A4U2Z3Q7</accession>
<dbReference type="HAMAP" id="MF_00033">
    <property type="entry name" value="MurG"/>
    <property type="match status" value="1"/>
</dbReference>
<keyword evidence="14" id="KW-1185">Reference proteome</keyword>
<keyword evidence="1 10" id="KW-1003">Cell membrane</keyword>
<dbReference type="GO" id="GO:0008360">
    <property type="term" value="P:regulation of cell shape"/>
    <property type="evidence" value="ECO:0007669"/>
    <property type="project" value="UniProtKB-KW"/>
</dbReference>
<dbReference type="GO" id="GO:0071555">
    <property type="term" value="P:cell wall organization"/>
    <property type="evidence" value="ECO:0007669"/>
    <property type="project" value="UniProtKB-KW"/>
</dbReference>
<proteinExistence type="inferred from homology"/>
<evidence type="ECO:0000256" key="2">
    <source>
        <dbReference type="ARBA" id="ARBA00022618"/>
    </source>
</evidence>
<comment type="caution">
    <text evidence="10">Lacks conserved residue(s) required for the propagation of feature annotation.</text>
</comment>
<comment type="similarity">
    <text evidence="10">Belongs to the glycosyltransferase 28 family. MurG subfamily.</text>
</comment>
<keyword evidence="5 10" id="KW-0133">Cell shape</keyword>
<evidence type="ECO:0000256" key="10">
    <source>
        <dbReference type="HAMAP-Rule" id="MF_00033"/>
    </source>
</evidence>
<evidence type="ECO:0000256" key="1">
    <source>
        <dbReference type="ARBA" id="ARBA00022475"/>
    </source>
</evidence>
<feature type="binding site" evidence="10">
    <location>
        <position position="277"/>
    </location>
    <ligand>
        <name>UDP-N-acetyl-alpha-D-glucosamine</name>
        <dbReference type="ChEBI" id="CHEBI:57705"/>
    </ligand>
</feature>
<dbReference type="GO" id="GO:0005975">
    <property type="term" value="P:carbohydrate metabolic process"/>
    <property type="evidence" value="ECO:0007669"/>
    <property type="project" value="InterPro"/>
</dbReference>
<keyword evidence="6 10" id="KW-0573">Peptidoglycan synthesis</keyword>
<dbReference type="PANTHER" id="PTHR21015">
    <property type="entry name" value="UDP-N-ACETYLGLUCOSAMINE--N-ACETYLMURAMYL-(PENTAPEPTIDE) PYROPHOSPHORYL-UNDECAPRENOL N-ACETYLGLUCOSAMINE TRANSFERASE 1"/>
    <property type="match status" value="1"/>
</dbReference>
<dbReference type="PANTHER" id="PTHR21015:SF22">
    <property type="entry name" value="GLYCOSYLTRANSFERASE"/>
    <property type="match status" value="1"/>
</dbReference>
<evidence type="ECO:0000256" key="8">
    <source>
        <dbReference type="ARBA" id="ARBA00023306"/>
    </source>
</evidence>
<comment type="function">
    <text evidence="10">Cell wall formation. Catalyzes the transfer of a GlcNAc subunit on undecaprenyl-pyrophosphoryl-MurNAc-pentapeptide (lipid intermediate I) to form undecaprenyl-pyrophosphoryl-MurNAc-(pentapeptide)GlcNAc (lipid intermediate II).</text>
</comment>
<dbReference type="GO" id="GO:0009252">
    <property type="term" value="P:peptidoglycan biosynthetic process"/>
    <property type="evidence" value="ECO:0007669"/>
    <property type="project" value="UniProtKB-UniRule"/>
</dbReference>
<comment type="caution">
    <text evidence="13">The sequence shown here is derived from an EMBL/GenBank/DDBJ whole genome shotgun (WGS) entry which is preliminary data.</text>
</comment>
<feature type="binding site" evidence="10">
    <location>
        <position position="179"/>
    </location>
    <ligand>
        <name>UDP-N-acetyl-alpha-D-glucosamine</name>
        <dbReference type="ChEBI" id="CHEBI:57705"/>
    </ligand>
</feature>
<evidence type="ECO:0000256" key="4">
    <source>
        <dbReference type="ARBA" id="ARBA00022679"/>
    </source>
</evidence>
<dbReference type="OrthoDB" id="9808936at2"/>
<dbReference type="AlphaFoldDB" id="A0A4U2Z3Q7"/>
<dbReference type="CDD" id="cd03785">
    <property type="entry name" value="GT28_MurG"/>
    <property type="match status" value="1"/>
</dbReference>
<dbReference type="Pfam" id="PF03033">
    <property type="entry name" value="Glyco_transf_28"/>
    <property type="match status" value="1"/>
</dbReference>
<dbReference type="InterPro" id="IPR007235">
    <property type="entry name" value="Glyco_trans_28_C"/>
</dbReference>
<evidence type="ECO:0000259" key="12">
    <source>
        <dbReference type="Pfam" id="PF04101"/>
    </source>
</evidence>
<dbReference type="InterPro" id="IPR004276">
    <property type="entry name" value="GlycoTrans_28_N"/>
</dbReference>